<dbReference type="HOGENOM" id="CLU_1489584_0_0_1"/>
<organism evidence="2 3">
    <name type="scientific">Paxillus rubicundulus Ve08.2h10</name>
    <dbReference type="NCBI Taxonomy" id="930991"/>
    <lineage>
        <taxon>Eukaryota</taxon>
        <taxon>Fungi</taxon>
        <taxon>Dikarya</taxon>
        <taxon>Basidiomycota</taxon>
        <taxon>Agaricomycotina</taxon>
        <taxon>Agaricomycetes</taxon>
        <taxon>Agaricomycetidae</taxon>
        <taxon>Boletales</taxon>
        <taxon>Paxilineae</taxon>
        <taxon>Paxillaceae</taxon>
        <taxon>Paxillus</taxon>
    </lineage>
</organism>
<feature type="compositionally biased region" description="Low complexity" evidence="1">
    <location>
        <begin position="131"/>
        <end position="157"/>
    </location>
</feature>
<name>A0A0D0ECY1_9AGAM</name>
<keyword evidence="3" id="KW-1185">Reference proteome</keyword>
<evidence type="ECO:0000313" key="3">
    <source>
        <dbReference type="Proteomes" id="UP000054538"/>
    </source>
</evidence>
<reference evidence="3" key="2">
    <citation type="submission" date="2015-01" db="EMBL/GenBank/DDBJ databases">
        <title>Evolutionary Origins and Diversification of the Mycorrhizal Mutualists.</title>
        <authorList>
            <consortium name="DOE Joint Genome Institute"/>
            <consortium name="Mycorrhizal Genomics Consortium"/>
            <person name="Kohler A."/>
            <person name="Kuo A."/>
            <person name="Nagy L.G."/>
            <person name="Floudas D."/>
            <person name="Copeland A."/>
            <person name="Barry K.W."/>
            <person name="Cichocki N."/>
            <person name="Veneault-Fourrey C."/>
            <person name="LaButti K."/>
            <person name="Lindquist E.A."/>
            <person name="Lipzen A."/>
            <person name="Lundell T."/>
            <person name="Morin E."/>
            <person name="Murat C."/>
            <person name="Riley R."/>
            <person name="Ohm R."/>
            <person name="Sun H."/>
            <person name="Tunlid A."/>
            <person name="Henrissat B."/>
            <person name="Grigoriev I.V."/>
            <person name="Hibbett D.S."/>
            <person name="Martin F."/>
        </authorList>
    </citation>
    <scope>NUCLEOTIDE SEQUENCE [LARGE SCALE GENOMIC DNA]</scope>
    <source>
        <strain evidence="3">Ve08.2h10</strain>
    </source>
</reference>
<evidence type="ECO:0000256" key="1">
    <source>
        <dbReference type="SAM" id="MobiDB-lite"/>
    </source>
</evidence>
<dbReference type="EMBL" id="KN824840">
    <property type="protein sequence ID" value="KIL00161.1"/>
    <property type="molecule type" value="Genomic_DNA"/>
</dbReference>
<accession>A0A0D0ECY1</accession>
<dbReference type="Proteomes" id="UP000054538">
    <property type="component" value="Unassembled WGS sequence"/>
</dbReference>
<evidence type="ECO:0000313" key="2">
    <source>
        <dbReference type="EMBL" id="KIL00161.1"/>
    </source>
</evidence>
<gene>
    <name evidence="2" type="ORF">PAXRUDRAFT_821954</name>
</gene>
<protein>
    <submittedName>
        <fullName evidence="2">Unplaced genomic scaffold scaffold_18, whole genome shotgun sequence</fullName>
    </submittedName>
</protein>
<feature type="region of interest" description="Disordered" evidence="1">
    <location>
        <begin position="109"/>
        <end position="157"/>
    </location>
</feature>
<dbReference type="AlphaFoldDB" id="A0A0D0ECY1"/>
<dbReference type="InParanoid" id="A0A0D0ECY1"/>
<dbReference type="OrthoDB" id="2564568at2759"/>
<reference evidence="2 3" key="1">
    <citation type="submission" date="2014-04" db="EMBL/GenBank/DDBJ databases">
        <authorList>
            <consortium name="DOE Joint Genome Institute"/>
            <person name="Kuo A."/>
            <person name="Kohler A."/>
            <person name="Jargeat P."/>
            <person name="Nagy L.G."/>
            <person name="Floudas D."/>
            <person name="Copeland A."/>
            <person name="Barry K.W."/>
            <person name="Cichocki N."/>
            <person name="Veneault-Fourrey C."/>
            <person name="LaButti K."/>
            <person name="Lindquist E.A."/>
            <person name="Lipzen A."/>
            <person name="Lundell T."/>
            <person name="Morin E."/>
            <person name="Murat C."/>
            <person name="Sun H."/>
            <person name="Tunlid A."/>
            <person name="Henrissat B."/>
            <person name="Grigoriev I.V."/>
            <person name="Hibbett D.S."/>
            <person name="Martin F."/>
            <person name="Nordberg H.P."/>
            <person name="Cantor M.N."/>
            <person name="Hua S.X."/>
        </authorList>
    </citation>
    <scope>NUCLEOTIDE SEQUENCE [LARGE SCALE GENOMIC DNA]</scope>
    <source>
        <strain evidence="2 3">Ve08.2h10</strain>
    </source>
</reference>
<proteinExistence type="predicted"/>
<feature type="compositionally biased region" description="Gly residues" evidence="1">
    <location>
        <begin position="110"/>
        <end position="130"/>
    </location>
</feature>
<sequence length="187" mass="17868">MVQITPLLYALSVASQVAPRDTSPNGLVVRQTFDPSSLPAACQAPCEVINTMTNCGSSITCICATAVGTELQQCMSCLASAEPSAASEAQSALDSWNEACGGTFSLSGGSTSGGSTTTGGASGGSSGGTGATTTSASTPTTSSTTTGGSSSTNPLGSGTNTGGAMGLKAAGVTVGIAAAFFGALMVL</sequence>